<organism evidence="3 4">
    <name type="scientific">Mycobacterium gordonae</name>
    <dbReference type="NCBI Taxonomy" id="1778"/>
    <lineage>
        <taxon>Bacteria</taxon>
        <taxon>Bacillati</taxon>
        <taxon>Actinomycetota</taxon>
        <taxon>Actinomycetes</taxon>
        <taxon>Mycobacteriales</taxon>
        <taxon>Mycobacteriaceae</taxon>
        <taxon>Mycobacterium</taxon>
    </lineage>
</organism>
<dbReference type="GO" id="GO:0005524">
    <property type="term" value="F:ATP binding"/>
    <property type="evidence" value="ECO:0007669"/>
    <property type="project" value="InterPro"/>
</dbReference>
<feature type="compositionally biased region" description="Polar residues" evidence="1">
    <location>
        <begin position="319"/>
        <end position="330"/>
    </location>
</feature>
<evidence type="ECO:0000259" key="2">
    <source>
        <dbReference type="PROSITE" id="PS50011"/>
    </source>
</evidence>
<accession>A0A0Q2UGD8</accession>
<dbReference type="SUPFAM" id="SSF56112">
    <property type="entry name" value="Protein kinase-like (PK-like)"/>
    <property type="match status" value="1"/>
</dbReference>
<comment type="caution">
    <text evidence="3">The sequence shown here is derived from an EMBL/GenBank/DDBJ whole genome shotgun (WGS) entry which is preliminary data.</text>
</comment>
<protein>
    <recommendedName>
        <fullName evidence="2">Protein kinase domain-containing protein</fullName>
    </recommendedName>
</protein>
<sequence length="519" mass="55628">MARAVKQVSELGELTKIGQGGQGVVYRAPNLKTKFTSSMVYKQYKAKARNEIDFSALAAMPELVEKSLTSDDGERLISLAAWPCELVEENGAQTGFVMPEIPDEFFIPLTTLKGVSRNLAEFQHLLNAESILQARGIDIDDVQRYTLLREVASGLTFLHSNGVCVGDISPKNLLFCLAPRAKIYFIDCDAMRINGVSALPQVETPGWEIPSGEEPATVYSDTYKLGLLALRLLVGDQDVRTPQHIPAAAPKVLRGLITDTLERPTHKRPLPESWTYILGHAIEEAQHRKKTAAPPKPPPVAQTPPPPQPSPRRVPQQRNTAGRPTTSGQMSPAAKGSILAVVGGLAILVVALLAIGSQRGPDSGSQAPSSSYAYPTTRYGDYGGSTSFALSTPSTRPSLPLGTPPDVLHGADGSGDYACSGGHSLYANGRSYLVAPATPRGPHYTSCGFAIAVGQTYLATVSDWQYPTQISVQSPKANCTNAQCDGTKFVMQCRMDGPYAAMWIECRGGNDAVVYIFGG</sequence>
<feature type="domain" description="Protein kinase" evidence="2">
    <location>
        <begin position="11"/>
        <end position="283"/>
    </location>
</feature>
<evidence type="ECO:0000313" key="4">
    <source>
        <dbReference type="Proteomes" id="UP000051677"/>
    </source>
</evidence>
<evidence type="ECO:0000313" key="3">
    <source>
        <dbReference type="EMBL" id="KQH79824.1"/>
    </source>
</evidence>
<dbReference type="InterPro" id="IPR000719">
    <property type="entry name" value="Prot_kinase_dom"/>
</dbReference>
<dbReference type="RefSeq" id="WP_055577297.1">
    <property type="nucleotide sequence ID" value="NZ_LKTM01000066.1"/>
</dbReference>
<dbReference type="OrthoDB" id="4061674at2"/>
<dbReference type="PROSITE" id="PS50011">
    <property type="entry name" value="PROTEIN_KINASE_DOM"/>
    <property type="match status" value="1"/>
</dbReference>
<feature type="region of interest" description="Disordered" evidence="1">
    <location>
        <begin position="286"/>
        <end position="332"/>
    </location>
</feature>
<evidence type="ECO:0000256" key="1">
    <source>
        <dbReference type="SAM" id="MobiDB-lite"/>
    </source>
</evidence>
<dbReference type="Proteomes" id="UP000051677">
    <property type="component" value="Unassembled WGS sequence"/>
</dbReference>
<feature type="compositionally biased region" description="Pro residues" evidence="1">
    <location>
        <begin position="294"/>
        <end position="312"/>
    </location>
</feature>
<name>A0A0Q2UGD8_MYCGO</name>
<dbReference type="EMBL" id="LKTM01000066">
    <property type="protein sequence ID" value="KQH79824.1"/>
    <property type="molecule type" value="Genomic_DNA"/>
</dbReference>
<dbReference type="GO" id="GO:0004672">
    <property type="term" value="F:protein kinase activity"/>
    <property type="evidence" value="ECO:0007669"/>
    <property type="project" value="InterPro"/>
</dbReference>
<reference evidence="3 4" key="1">
    <citation type="submission" date="2015-10" db="EMBL/GenBank/DDBJ databases">
        <title>Mycobacterium gordonae draft genome assembly.</title>
        <authorList>
            <person name="Ustinova V."/>
            <person name="Smirnova T."/>
            <person name="Blagodatskikh K."/>
            <person name="Varlamov D."/>
            <person name="Larionova E."/>
            <person name="Chernousova L."/>
        </authorList>
    </citation>
    <scope>NUCLEOTIDE SEQUENCE [LARGE SCALE GENOMIC DNA]</scope>
    <source>
        <strain evidence="3 4">CTRI 14-8773</strain>
    </source>
</reference>
<dbReference type="Gene3D" id="1.10.510.10">
    <property type="entry name" value="Transferase(Phosphotransferase) domain 1"/>
    <property type="match status" value="1"/>
</dbReference>
<gene>
    <name evidence="3" type="ORF">AO501_04475</name>
</gene>
<dbReference type="InterPro" id="IPR011009">
    <property type="entry name" value="Kinase-like_dom_sf"/>
</dbReference>
<proteinExistence type="predicted"/>
<dbReference type="AlphaFoldDB" id="A0A0Q2UGD8"/>